<proteinExistence type="predicted"/>
<dbReference type="Proteomes" id="UP000639006">
    <property type="component" value="Unassembled WGS sequence"/>
</dbReference>
<gene>
    <name evidence="1" type="ORF">DIAAKJNI_00056</name>
</gene>
<sequence>MKQAWMKVGVGVGIFDGRKGGGEQEFRGGMIVPNDSCRSGCTIAGVVGGWEQDGTRFGCGAYQEPVSL</sequence>
<protein>
    <submittedName>
        <fullName evidence="1">Uncharacterized protein</fullName>
    </submittedName>
</protein>
<name>A0A811T1Y0_9EURY</name>
<accession>A0A811T1Y0</accession>
<reference evidence="1" key="1">
    <citation type="submission" date="2020-10" db="EMBL/GenBank/DDBJ databases">
        <authorList>
            <person name="Hahn C.J."/>
            <person name="Laso-Perez R."/>
            <person name="Vulcano F."/>
            <person name="Vaziourakis K.-M."/>
            <person name="Stokke R."/>
            <person name="Steen I.H."/>
            <person name="Teske A."/>
            <person name="Boetius A."/>
            <person name="Liebeke M."/>
            <person name="Amann R."/>
            <person name="Knittel K."/>
        </authorList>
    </citation>
    <scope>NUCLEOTIDE SEQUENCE</scope>
    <source>
        <strain evidence="1">Gfbio:e3339647-f889-4370-9287-4fb5cb688e4c:AG392M11_GoMArc1</strain>
    </source>
</reference>
<dbReference type="EMBL" id="CAJHIQ010000002">
    <property type="protein sequence ID" value="CAD6491084.1"/>
    <property type="molecule type" value="Genomic_DNA"/>
</dbReference>
<organism evidence="1 2">
    <name type="scientific">Candidatus Argoarchaeum ethanivorans</name>
    <dbReference type="NCBI Taxonomy" id="2608793"/>
    <lineage>
        <taxon>Archaea</taxon>
        <taxon>Methanobacteriati</taxon>
        <taxon>Methanobacteriota</taxon>
        <taxon>Stenosarchaea group</taxon>
        <taxon>Methanomicrobia</taxon>
        <taxon>Methanosarcinales</taxon>
        <taxon>Methanosarcinales incertae sedis</taxon>
        <taxon>GOM Arc I cluster</taxon>
        <taxon>Candidatus Argoarchaeum</taxon>
    </lineage>
</organism>
<dbReference type="AlphaFoldDB" id="A0A811T1Y0"/>
<comment type="caution">
    <text evidence="1">The sequence shown here is derived from an EMBL/GenBank/DDBJ whole genome shotgun (WGS) entry which is preliminary data.</text>
</comment>
<evidence type="ECO:0000313" key="1">
    <source>
        <dbReference type="EMBL" id="CAD6491084.1"/>
    </source>
</evidence>
<evidence type="ECO:0000313" key="2">
    <source>
        <dbReference type="Proteomes" id="UP000639006"/>
    </source>
</evidence>